<accession>A0A1H3EZ72</accession>
<dbReference type="OrthoDB" id="9794645at2"/>
<keyword evidence="2" id="KW-1185">Reference proteome</keyword>
<dbReference type="AlphaFoldDB" id="A0A1H3EZ72"/>
<evidence type="ECO:0008006" key="3">
    <source>
        <dbReference type="Google" id="ProtNLM"/>
    </source>
</evidence>
<sequence>MSQNRMTDYRNAHHWMEIPQTIDHPVDIFYLYPTAYFKTGRAPLICDVDHPAMRARATEHLAYKGSAFQTVGNYFVPFYRQACIECLLSEDQKIFGEFIDKTCTDVQNAFTYYMENLNGGRPFILAGHSQGALLGGMLLSTTFRQHPEYLDQMVAAYIIGFGITREYLTANPHLHFAQGARDTGVIISYNTEAPGVTGQNITLPKGSIAINPITWTRNTDYAPASLSLGSHLVLRDSAGRLLSVTDRPHYADAQIDPHRGVVLCTTADRADFRIVGAEHFFPEGVLHNGDYSLYYYDLRKNAQDRVAAWFEKGGLG</sequence>
<dbReference type="SUPFAM" id="SSF53474">
    <property type="entry name" value="alpha/beta-Hydrolases"/>
    <property type="match status" value="1"/>
</dbReference>
<proteinExistence type="predicted"/>
<dbReference type="Pfam" id="PF11288">
    <property type="entry name" value="DUF3089"/>
    <property type="match status" value="1"/>
</dbReference>
<gene>
    <name evidence="1" type="ORF">SAMN04488579_108103</name>
</gene>
<protein>
    <recommendedName>
        <fullName evidence="3">DUF3089 domain-containing protein</fullName>
    </recommendedName>
</protein>
<dbReference type="InterPro" id="IPR029058">
    <property type="entry name" value="AB_hydrolase_fold"/>
</dbReference>
<reference evidence="2" key="1">
    <citation type="submission" date="2016-10" db="EMBL/GenBank/DDBJ databases">
        <authorList>
            <person name="Varghese N."/>
            <person name="Submissions S."/>
        </authorList>
    </citation>
    <scope>NUCLEOTIDE SEQUENCE [LARGE SCALE GENOMIC DNA]</scope>
    <source>
        <strain evidence="2">VPI 5359</strain>
    </source>
</reference>
<dbReference type="Proteomes" id="UP000199652">
    <property type="component" value="Unassembled WGS sequence"/>
</dbReference>
<dbReference type="InterPro" id="IPR021440">
    <property type="entry name" value="DUF3089"/>
</dbReference>
<dbReference type="EMBL" id="FNOU01000008">
    <property type="protein sequence ID" value="SDX83857.1"/>
    <property type="molecule type" value="Genomic_DNA"/>
</dbReference>
<evidence type="ECO:0000313" key="2">
    <source>
        <dbReference type="Proteomes" id="UP000199652"/>
    </source>
</evidence>
<evidence type="ECO:0000313" key="1">
    <source>
        <dbReference type="EMBL" id="SDX83857.1"/>
    </source>
</evidence>
<name>A0A1H3EZ72_EUBBA</name>
<dbReference type="RefSeq" id="WP_143024212.1">
    <property type="nucleotide sequence ID" value="NZ_FNOU01000008.1"/>
</dbReference>
<dbReference type="STRING" id="1528.SAMN04488579_108103"/>
<organism evidence="1 2">
    <name type="scientific">Eubacterium barkeri</name>
    <name type="common">Clostridium barkeri</name>
    <dbReference type="NCBI Taxonomy" id="1528"/>
    <lineage>
        <taxon>Bacteria</taxon>
        <taxon>Bacillati</taxon>
        <taxon>Bacillota</taxon>
        <taxon>Clostridia</taxon>
        <taxon>Eubacteriales</taxon>
        <taxon>Eubacteriaceae</taxon>
        <taxon>Eubacterium</taxon>
    </lineage>
</organism>